<organism evidence="6 7">
    <name type="scientific">Actinokineospora diospyrosa</name>
    <dbReference type="NCBI Taxonomy" id="103728"/>
    <lineage>
        <taxon>Bacteria</taxon>
        <taxon>Bacillati</taxon>
        <taxon>Actinomycetota</taxon>
        <taxon>Actinomycetes</taxon>
        <taxon>Pseudonocardiales</taxon>
        <taxon>Pseudonocardiaceae</taxon>
        <taxon>Actinokineospora</taxon>
    </lineage>
</organism>
<comment type="similarity">
    <text evidence="1">Belongs to the LysR transcriptional regulatory family.</text>
</comment>
<evidence type="ECO:0000256" key="1">
    <source>
        <dbReference type="ARBA" id="ARBA00009437"/>
    </source>
</evidence>
<dbReference type="PANTHER" id="PTHR30346:SF0">
    <property type="entry name" value="HCA OPERON TRANSCRIPTIONAL ACTIVATOR HCAR"/>
    <property type="match status" value="1"/>
</dbReference>
<evidence type="ECO:0000256" key="4">
    <source>
        <dbReference type="ARBA" id="ARBA00023163"/>
    </source>
</evidence>
<dbReference type="InterPro" id="IPR036390">
    <property type="entry name" value="WH_DNA-bd_sf"/>
</dbReference>
<protein>
    <submittedName>
        <fullName evidence="6">DNA-binding transcriptional regulator, LysR family</fullName>
    </submittedName>
</protein>
<evidence type="ECO:0000259" key="5">
    <source>
        <dbReference type="PROSITE" id="PS50931"/>
    </source>
</evidence>
<dbReference type="PANTHER" id="PTHR30346">
    <property type="entry name" value="TRANSCRIPTIONAL DUAL REGULATOR HCAR-RELATED"/>
    <property type="match status" value="1"/>
</dbReference>
<evidence type="ECO:0000313" key="7">
    <source>
        <dbReference type="Proteomes" id="UP001205185"/>
    </source>
</evidence>
<dbReference type="Pfam" id="PF00126">
    <property type="entry name" value="HTH_1"/>
    <property type="match status" value="1"/>
</dbReference>
<name>A0ABT1IEU5_9PSEU</name>
<keyword evidence="3 6" id="KW-0238">DNA-binding</keyword>
<dbReference type="Pfam" id="PF03466">
    <property type="entry name" value="LysR_substrate"/>
    <property type="match status" value="1"/>
</dbReference>
<dbReference type="InterPro" id="IPR005119">
    <property type="entry name" value="LysR_subst-bd"/>
</dbReference>
<dbReference type="Gene3D" id="3.40.190.290">
    <property type="match status" value="1"/>
</dbReference>
<comment type="caution">
    <text evidence="6">The sequence shown here is derived from an EMBL/GenBank/DDBJ whole genome shotgun (WGS) entry which is preliminary data.</text>
</comment>
<dbReference type="PRINTS" id="PR00039">
    <property type="entry name" value="HTHLYSR"/>
</dbReference>
<dbReference type="GO" id="GO:0003677">
    <property type="term" value="F:DNA binding"/>
    <property type="evidence" value="ECO:0007669"/>
    <property type="project" value="UniProtKB-KW"/>
</dbReference>
<feature type="domain" description="HTH lysR-type" evidence="5">
    <location>
        <begin position="1"/>
        <end position="58"/>
    </location>
</feature>
<gene>
    <name evidence="6" type="ORF">LV75_003679</name>
</gene>
<dbReference type="CDD" id="cd08414">
    <property type="entry name" value="PBP2_LTTR_aromatics_like"/>
    <property type="match status" value="1"/>
</dbReference>
<evidence type="ECO:0000313" key="6">
    <source>
        <dbReference type="EMBL" id="MCP2271167.1"/>
    </source>
</evidence>
<dbReference type="Proteomes" id="UP001205185">
    <property type="component" value="Unassembled WGS sequence"/>
</dbReference>
<dbReference type="RefSeq" id="WP_253888115.1">
    <property type="nucleotide sequence ID" value="NZ_BAAAVB010000014.1"/>
</dbReference>
<keyword evidence="2" id="KW-0805">Transcription regulation</keyword>
<dbReference type="PROSITE" id="PS50931">
    <property type="entry name" value="HTH_LYSR"/>
    <property type="match status" value="1"/>
</dbReference>
<keyword evidence="7" id="KW-1185">Reference proteome</keyword>
<dbReference type="InterPro" id="IPR036388">
    <property type="entry name" value="WH-like_DNA-bd_sf"/>
</dbReference>
<proteinExistence type="inferred from homology"/>
<sequence>MDSRELGYFVAVAEELNFGRAATRLGIAQPPLSRAIKQLERRLGVALFTRTSRSVTLTVAGEVLLQEGKRALTALTAARRRAQRAGNPGLVLTMKPNIDGDLLEKILAQFANDPAAVEVEVLIGGIGEQAVLLREGEADAALLRLPHADVDGLAYEELLTEQDVAVLPRTHRLADRASITLSDLDDEQLPYWPGSRPNGGPLVRDSAQLLQLISLGRTVALLPASVRYHLRDDLTTVPVSDADTSTLVIAWPQDARSRSLAALVEAAVAVSSIRPARTS</sequence>
<accession>A0ABT1IEU5</accession>
<dbReference type="SUPFAM" id="SSF46785">
    <property type="entry name" value="Winged helix' DNA-binding domain"/>
    <property type="match status" value="1"/>
</dbReference>
<dbReference type="Gene3D" id="3.40.190.10">
    <property type="entry name" value="Periplasmic binding protein-like II"/>
    <property type="match status" value="2"/>
</dbReference>
<keyword evidence="4" id="KW-0804">Transcription</keyword>
<dbReference type="Gene3D" id="1.10.10.10">
    <property type="entry name" value="Winged helix-like DNA-binding domain superfamily/Winged helix DNA-binding domain"/>
    <property type="match status" value="1"/>
</dbReference>
<dbReference type="EMBL" id="JAMTCO010000008">
    <property type="protein sequence ID" value="MCP2271167.1"/>
    <property type="molecule type" value="Genomic_DNA"/>
</dbReference>
<dbReference type="SUPFAM" id="SSF53850">
    <property type="entry name" value="Periplasmic binding protein-like II"/>
    <property type="match status" value="1"/>
</dbReference>
<reference evidence="6 7" key="1">
    <citation type="submission" date="2022-06" db="EMBL/GenBank/DDBJ databases">
        <title>Genomic Encyclopedia of Archaeal and Bacterial Type Strains, Phase II (KMG-II): from individual species to whole genera.</title>
        <authorList>
            <person name="Goeker M."/>
        </authorList>
    </citation>
    <scope>NUCLEOTIDE SEQUENCE [LARGE SCALE GENOMIC DNA]</scope>
    <source>
        <strain evidence="6 7">DSM 44255</strain>
    </source>
</reference>
<evidence type="ECO:0000256" key="2">
    <source>
        <dbReference type="ARBA" id="ARBA00023015"/>
    </source>
</evidence>
<evidence type="ECO:0000256" key="3">
    <source>
        <dbReference type="ARBA" id="ARBA00023125"/>
    </source>
</evidence>
<dbReference type="InterPro" id="IPR000847">
    <property type="entry name" value="LysR_HTH_N"/>
</dbReference>